<dbReference type="EMBL" id="BSYO01000038">
    <property type="protein sequence ID" value="GMH30198.1"/>
    <property type="molecule type" value="Genomic_DNA"/>
</dbReference>
<gene>
    <name evidence="1" type="ORF">Nepgr_032041</name>
</gene>
<proteinExistence type="predicted"/>
<organism evidence="1 2">
    <name type="scientific">Nepenthes gracilis</name>
    <name type="common">Slender pitcher plant</name>
    <dbReference type="NCBI Taxonomy" id="150966"/>
    <lineage>
        <taxon>Eukaryota</taxon>
        <taxon>Viridiplantae</taxon>
        <taxon>Streptophyta</taxon>
        <taxon>Embryophyta</taxon>
        <taxon>Tracheophyta</taxon>
        <taxon>Spermatophyta</taxon>
        <taxon>Magnoliopsida</taxon>
        <taxon>eudicotyledons</taxon>
        <taxon>Gunneridae</taxon>
        <taxon>Pentapetalae</taxon>
        <taxon>Caryophyllales</taxon>
        <taxon>Nepenthaceae</taxon>
        <taxon>Nepenthes</taxon>
    </lineage>
</organism>
<evidence type="ECO:0000313" key="2">
    <source>
        <dbReference type="Proteomes" id="UP001279734"/>
    </source>
</evidence>
<dbReference type="Proteomes" id="UP001279734">
    <property type="component" value="Unassembled WGS sequence"/>
</dbReference>
<reference evidence="1" key="1">
    <citation type="submission" date="2023-05" db="EMBL/GenBank/DDBJ databases">
        <title>Nepenthes gracilis genome sequencing.</title>
        <authorList>
            <person name="Fukushima K."/>
        </authorList>
    </citation>
    <scope>NUCLEOTIDE SEQUENCE</scope>
    <source>
        <strain evidence="1">SING2019-196</strain>
    </source>
</reference>
<sequence length="121" mass="13683">MILGGLNVSKHCSFIPFAKRGAYVLEGRIDSLQQITKFIFLAEFPISNCLFLLFQNSVSTAVGIDRNNILQPIYQIRPLQFPILVSYCIFDIFFVSLTKWISPSVGIGWIITPCCVNHEIL</sequence>
<protein>
    <submittedName>
        <fullName evidence="1">Uncharacterized protein</fullName>
    </submittedName>
</protein>
<comment type="caution">
    <text evidence="1">The sequence shown here is derived from an EMBL/GenBank/DDBJ whole genome shotgun (WGS) entry which is preliminary data.</text>
</comment>
<name>A0AAD3THV8_NEPGR</name>
<evidence type="ECO:0000313" key="1">
    <source>
        <dbReference type="EMBL" id="GMH30198.1"/>
    </source>
</evidence>
<accession>A0AAD3THV8</accession>
<keyword evidence="2" id="KW-1185">Reference proteome</keyword>
<dbReference type="AlphaFoldDB" id="A0AAD3THV8"/>